<dbReference type="InterPro" id="IPR036890">
    <property type="entry name" value="HATPase_C_sf"/>
</dbReference>
<dbReference type="GO" id="GO:0016036">
    <property type="term" value="P:cellular response to phosphate starvation"/>
    <property type="evidence" value="ECO:0007669"/>
    <property type="project" value="TreeGrafter"/>
</dbReference>
<evidence type="ECO:0000256" key="8">
    <source>
        <dbReference type="ARBA" id="ARBA00022989"/>
    </source>
</evidence>
<comment type="caution">
    <text evidence="13">The sequence shown here is derived from an EMBL/GenBank/DDBJ whole genome shotgun (WGS) entry which is preliminary data.</text>
</comment>
<dbReference type="PANTHER" id="PTHR45453">
    <property type="entry name" value="PHOSPHATE REGULON SENSOR PROTEIN PHOR"/>
    <property type="match status" value="1"/>
</dbReference>
<dbReference type="SUPFAM" id="SSF55874">
    <property type="entry name" value="ATPase domain of HSP90 chaperone/DNA topoisomerase II/histidine kinase"/>
    <property type="match status" value="1"/>
</dbReference>
<keyword evidence="6 11" id="KW-0812">Transmembrane</keyword>
<feature type="domain" description="Histidine kinase" evidence="12">
    <location>
        <begin position="126"/>
        <end position="331"/>
    </location>
</feature>
<dbReference type="GO" id="GO:0004721">
    <property type="term" value="F:phosphoprotein phosphatase activity"/>
    <property type="evidence" value="ECO:0007669"/>
    <property type="project" value="TreeGrafter"/>
</dbReference>
<dbReference type="AlphaFoldDB" id="A0A6N7X1Y5"/>
<evidence type="ECO:0000256" key="7">
    <source>
        <dbReference type="ARBA" id="ARBA00022777"/>
    </source>
</evidence>
<evidence type="ECO:0000256" key="9">
    <source>
        <dbReference type="ARBA" id="ARBA00023012"/>
    </source>
</evidence>
<dbReference type="PANTHER" id="PTHR45453:SF2">
    <property type="entry name" value="HISTIDINE KINASE"/>
    <property type="match status" value="1"/>
</dbReference>
<proteinExistence type="predicted"/>
<keyword evidence="7 13" id="KW-0418">Kinase</keyword>
<feature type="transmembrane region" description="Helical" evidence="11">
    <location>
        <begin position="43"/>
        <end position="63"/>
    </location>
</feature>
<comment type="catalytic activity">
    <reaction evidence="1">
        <text>ATP + protein L-histidine = ADP + protein N-phospho-L-histidine.</text>
        <dbReference type="EC" id="2.7.13.3"/>
    </reaction>
</comment>
<dbReference type="Pfam" id="PF02518">
    <property type="entry name" value="HATPase_c"/>
    <property type="match status" value="1"/>
</dbReference>
<evidence type="ECO:0000256" key="6">
    <source>
        <dbReference type="ARBA" id="ARBA00022692"/>
    </source>
</evidence>
<reference evidence="13 14" key="1">
    <citation type="submission" date="2019-08" db="EMBL/GenBank/DDBJ databases">
        <title>In-depth cultivation of the pig gut microbiome towards novel bacterial diversity and tailored functional studies.</title>
        <authorList>
            <person name="Wylensek D."/>
            <person name="Hitch T.C.A."/>
            <person name="Clavel T."/>
        </authorList>
    </citation>
    <scope>NUCLEOTIDE SEQUENCE [LARGE SCALE GENOMIC DNA]</scope>
    <source>
        <strain evidence="13 14">WCA-SAB-591-4A-A</strain>
    </source>
</reference>
<evidence type="ECO:0000256" key="10">
    <source>
        <dbReference type="ARBA" id="ARBA00023136"/>
    </source>
</evidence>
<dbReference type="EC" id="2.7.13.3" evidence="3"/>
<evidence type="ECO:0000256" key="3">
    <source>
        <dbReference type="ARBA" id="ARBA00012438"/>
    </source>
</evidence>
<name>A0A6N7X1Y5_9FIRM</name>
<comment type="subcellular location">
    <subcellularLocation>
        <location evidence="2">Cell membrane</location>
        <topology evidence="2">Multi-pass membrane protein</topology>
    </subcellularLocation>
</comment>
<sequence length="331" mass="39205">MRNKKAFKIFIIDNVPLLLTILLTHVLFFGALFYIKGIWIGEIFYFSFLVFSMMIIHLSIRYYKNIRVYDKFLLKSEIIDDYWIREPRSTLEKIYNLMINEFILNNGNRETEIKHDRKLQKIMIYRFIHQMKTPLSVLKLICENHRGLDDYKKIKRNLDTIQYNLNQIVDIYRLEDFKSDFVSEKILLINICKDNINSLKDYFIASHIYPKLDIDDSIYVYTDSKWLKLMIHQLLTNAIKYSYYGQTVTIKAIKIENEVQLSIIDEGIGIENADLKNVFELFYVGKNGRNNADSSGIGLYIVKRISDYLGHDLDIKSKVNKGTCITIKFYN</sequence>
<dbReference type="PRINTS" id="PR00344">
    <property type="entry name" value="BCTRLSENSOR"/>
</dbReference>
<gene>
    <name evidence="13" type="ORF">FYJ71_08630</name>
</gene>
<evidence type="ECO:0000256" key="1">
    <source>
        <dbReference type="ARBA" id="ARBA00000085"/>
    </source>
</evidence>
<organism evidence="13 14">
    <name type="scientific">Peptostreptococcus porci</name>
    <dbReference type="NCBI Taxonomy" id="2652282"/>
    <lineage>
        <taxon>Bacteria</taxon>
        <taxon>Bacillati</taxon>
        <taxon>Bacillota</taxon>
        <taxon>Clostridia</taxon>
        <taxon>Peptostreptococcales</taxon>
        <taxon>Peptostreptococcaceae</taxon>
        <taxon>Peptostreptococcus</taxon>
    </lineage>
</organism>
<evidence type="ECO:0000256" key="11">
    <source>
        <dbReference type="SAM" id="Phobius"/>
    </source>
</evidence>
<evidence type="ECO:0000313" key="14">
    <source>
        <dbReference type="Proteomes" id="UP000440713"/>
    </source>
</evidence>
<dbReference type="RefSeq" id="WP_154538470.1">
    <property type="nucleotide sequence ID" value="NZ_JAXDWS010000015.1"/>
</dbReference>
<dbReference type="EMBL" id="VUNE01000004">
    <property type="protein sequence ID" value="MST63000.1"/>
    <property type="molecule type" value="Genomic_DNA"/>
</dbReference>
<dbReference type="Gene3D" id="3.30.565.10">
    <property type="entry name" value="Histidine kinase-like ATPase, C-terminal domain"/>
    <property type="match status" value="1"/>
</dbReference>
<keyword evidence="14" id="KW-1185">Reference proteome</keyword>
<dbReference type="Proteomes" id="UP000440713">
    <property type="component" value="Unassembled WGS sequence"/>
</dbReference>
<evidence type="ECO:0000256" key="5">
    <source>
        <dbReference type="ARBA" id="ARBA00022679"/>
    </source>
</evidence>
<keyword evidence="4" id="KW-1003">Cell membrane</keyword>
<evidence type="ECO:0000259" key="12">
    <source>
        <dbReference type="PROSITE" id="PS50109"/>
    </source>
</evidence>
<dbReference type="GO" id="GO:0000155">
    <property type="term" value="F:phosphorelay sensor kinase activity"/>
    <property type="evidence" value="ECO:0007669"/>
    <property type="project" value="TreeGrafter"/>
</dbReference>
<dbReference type="GO" id="GO:0005886">
    <property type="term" value="C:plasma membrane"/>
    <property type="evidence" value="ECO:0007669"/>
    <property type="project" value="UniProtKB-SubCell"/>
</dbReference>
<dbReference type="SMART" id="SM00387">
    <property type="entry name" value="HATPase_c"/>
    <property type="match status" value="1"/>
</dbReference>
<feature type="transmembrane region" description="Helical" evidence="11">
    <location>
        <begin position="12"/>
        <end position="37"/>
    </location>
</feature>
<keyword evidence="8 11" id="KW-1133">Transmembrane helix</keyword>
<accession>A0A6N7X1Y5</accession>
<dbReference type="InterPro" id="IPR003594">
    <property type="entry name" value="HATPase_dom"/>
</dbReference>
<evidence type="ECO:0000256" key="4">
    <source>
        <dbReference type="ARBA" id="ARBA00022475"/>
    </source>
</evidence>
<dbReference type="InterPro" id="IPR050351">
    <property type="entry name" value="BphY/WalK/GraS-like"/>
</dbReference>
<evidence type="ECO:0000313" key="13">
    <source>
        <dbReference type="EMBL" id="MST63000.1"/>
    </source>
</evidence>
<keyword evidence="9" id="KW-0902">Two-component regulatory system</keyword>
<dbReference type="InterPro" id="IPR004358">
    <property type="entry name" value="Sig_transdc_His_kin-like_C"/>
</dbReference>
<evidence type="ECO:0000256" key="2">
    <source>
        <dbReference type="ARBA" id="ARBA00004651"/>
    </source>
</evidence>
<keyword evidence="10 11" id="KW-0472">Membrane</keyword>
<keyword evidence="5" id="KW-0808">Transferase</keyword>
<dbReference type="PROSITE" id="PS50109">
    <property type="entry name" value="HIS_KIN"/>
    <property type="match status" value="1"/>
</dbReference>
<protein>
    <recommendedName>
        <fullName evidence="3">histidine kinase</fullName>
        <ecNumber evidence="3">2.7.13.3</ecNumber>
    </recommendedName>
</protein>
<dbReference type="InterPro" id="IPR005467">
    <property type="entry name" value="His_kinase_dom"/>
</dbReference>